<comment type="subunit">
    <text evidence="2 5">Homopentamer.</text>
</comment>
<evidence type="ECO:0000256" key="3">
    <source>
        <dbReference type="ARBA" id="ARBA00023054"/>
    </source>
</evidence>
<evidence type="ECO:0000313" key="8">
    <source>
        <dbReference type="EMBL" id="GAA4738575.1"/>
    </source>
</evidence>
<dbReference type="InterPro" id="IPR010809">
    <property type="entry name" value="FliD_C"/>
</dbReference>
<dbReference type="InterPro" id="IPR010810">
    <property type="entry name" value="Flagellin_hook_IN_motif"/>
</dbReference>
<sequence>MAGASSISGLSSGLNTADIIDQLMQLEAVPQTRLKTQQTAEQAIQTALRSLNTNTSLLGSKAETLAKPATWQTLKGIVTGAGVSVAVTASASASSFSVTVDRLAKSHQVAFTNAAALTDVVAGSSVKLTTNDGTVHDISTGGGTLKEVAAAINAKSSVTGVTATTVKVADGSYKLLTESTSTGAATSFTLTNGNGSGLLGGSTVRAGEDAQISLGVGITATSTSNTFTDITPGVTLTLAPSATVGSAVSIKVAQDPTSVSTAVSDLVDQVNQLLTTIDTQTAAKSDTSAAGVLAGDPTARTLRNQLLETVFGGTESLASLGIQTDRYGKLVFDADKFKTAYAADPAGVAAKFTTGATPETAGWAARVAAAAKTASSSTDGTITASINGHATSIARLGKNITDWDDRLAMRRTSLERQYTALETALSTLQNQSTWLASQIASLPTYSS</sequence>
<dbReference type="EMBL" id="BAABKN010000014">
    <property type="protein sequence ID" value="GAA4738575.1"/>
    <property type="molecule type" value="Genomic_DNA"/>
</dbReference>
<evidence type="ECO:0000256" key="2">
    <source>
        <dbReference type="ARBA" id="ARBA00011255"/>
    </source>
</evidence>
<comment type="similarity">
    <text evidence="1 5">Belongs to the FliD family.</text>
</comment>
<protein>
    <recommendedName>
        <fullName evidence="5">Flagellar hook-associated protein 2</fullName>
        <shortName evidence="5">HAP2</shortName>
    </recommendedName>
    <alternativeName>
        <fullName evidence="5">Flagellar cap protein</fullName>
    </alternativeName>
</protein>
<name>A0ABP8YU03_9ACTN</name>
<keyword evidence="5" id="KW-0964">Secreted</keyword>
<keyword evidence="9" id="KW-1185">Reference proteome</keyword>
<feature type="domain" description="Flagellar hook-associated protein 2 C-terminal" evidence="7">
    <location>
        <begin position="207"/>
        <end position="429"/>
    </location>
</feature>
<keyword evidence="8" id="KW-0969">Cilium</keyword>
<dbReference type="Pfam" id="PF07196">
    <property type="entry name" value="Flagellin_IN"/>
    <property type="match status" value="1"/>
</dbReference>
<dbReference type="RefSeq" id="WP_345526973.1">
    <property type="nucleotide sequence ID" value="NZ_BAABKN010000014.1"/>
</dbReference>
<evidence type="ECO:0000256" key="5">
    <source>
        <dbReference type="RuleBase" id="RU362066"/>
    </source>
</evidence>
<keyword evidence="8" id="KW-0966">Cell projection</keyword>
<accession>A0ABP8YU03</accession>
<keyword evidence="8" id="KW-0282">Flagellum</keyword>
<keyword evidence="3" id="KW-0175">Coiled coil</keyword>
<keyword evidence="4 5" id="KW-0975">Bacterial flagellum</keyword>
<evidence type="ECO:0000256" key="4">
    <source>
        <dbReference type="ARBA" id="ARBA00023143"/>
    </source>
</evidence>
<evidence type="ECO:0000259" key="7">
    <source>
        <dbReference type="Pfam" id="PF07195"/>
    </source>
</evidence>
<reference evidence="9" key="1">
    <citation type="journal article" date="2019" name="Int. J. Syst. Evol. Microbiol.">
        <title>The Global Catalogue of Microorganisms (GCM) 10K type strain sequencing project: providing services to taxonomists for standard genome sequencing and annotation.</title>
        <authorList>
            <consortium name="The Broad Institute Genomics Platform"/>
            <consortium name="The Broad Institute Genome Sequencing Center for Infectious Disease"/>
            <person name="Wu L."/>
            <person name="Ma J."/>
        </authorList>
    </citation>
    <scope>NUCLEOTIDE SEQUENCE [LARGE SCALE GENOMIC DNA]</scope>
    <source>
        <strain evidence="9">JCM 18532</strain>
    </source>
</reference>
<gene>
    <name evidence="8" type="primary">fliD</name>
    <name evidence="8" type="ORF">GCM10023350_23620</name>
</gene>
<comment type="caution">
    <text evidence="8">The sequence shown here is derived from an EMBL/GenBank/DDBJ whole genome shotgun (WGS) entry which is preliminary data.</text>
</comment>
<proteinExistence type="inferred from homology"/>
<organism evidence="8 9">
    <name type="scientific">Nocardioides endophyticus</name>
    <dbReference type="NCBI Taxonomy" id="1353775"/>
    <lineage>
        <taxon>Bacteria</taxon>
        <taxon>Bacillati</taxon>
        <taxon>Actinomycetota</taxon>
        <taxon>Actinomycetes</taxon>
        <taxon>Propionibacteriales</taxon>
        <taxon>Nocardioidaceae</taxon>
        <taxon>Nocardioides</taxon>
    </lineage>
</organism>
<dbReference type="Proteomes" id="UP001499882">
    <property type="component" value="Unassembled WGS sequence"/>
</dbReference>
<evidence type="ECO:0000256" key="1">
    <source>
        <dbReference type="ARBA" id="ARBA00009764"/>
    </source>
</evidence>
<dbReference type="PANTHER" id="PTHR30288:SF0">
    <property type="entry name" value="FLAGELLAR HOOK-ASSOCIATED PROTEIN 2"/>
    <property type="match status" value="1"/>
</dbReference>
<feature type="domain" description="Flagellar hook-associated protein 2 N-terminal" evidence="6">
    <location>
        <begin position="12"/>
        <end position="107"/>
    </location>
</feature>
<comment type="subcellular location">
    <subcellularLocation>
        <location evidence="5">Secreted</location>
    </subcellularLocation>
    <subcellularLocation>
        <location evidence="5">Bacterial flagellum</location>
    </subcellularLocation>
</comment>
<evidence type="ECO:0000313" key="9">
    <source>
        <dbReference type="Proteomes" id="UP001499882"/>
    </source>
</evidence>
<dbReference type="InterPro" id="IPR040026">
    <property type="entry name" value="FliD"/>
</dbReference>
<dbReference type="PANTHER" id="PTHR30288">
    <property type="entry name" value="FLAGELLAR CAP/ASSEMBLY PROTEIN FLID"/>
    <property type="match status" value="1"/>
</dbReference>
<comment type="function">
    <text evidence="5">Required for morphogenesis and for the elongation of the flagellar filament by facilitating polymerization of the flagellin monomers at the tip of growing filament. Forms a capping structure, which prevents flagellin subunits (transported through the central channel of the flagellum) from leaking out without polymerization at the distal end.</text>
</comment>
<dbReference type="InterPro" id="IPR003481">
    <property type="entry name" value="FliD_N"/>
</dbReference>
<dbReference type="Pfam" id="PF02465">
    <property type="entry name" value="FliD_N"/>
    <property type="match status" value="1"/>
</dbReference>
<evidence type="ECO:0000259" key="6">
    <source>
        <dbReference type="Pfam" id="PF02465"/>
    </source>
</evidence>
<dbReference type="Pfam" id="PF07195">
    <property type="entry name" value="FliD_C"/>
    <property type="match status" value="1"/>
</dbReference>